<evidence type="ECO:0000313" key="3">
    <source>
        <dbReference type="Proteomes" id="UP001530377"/>
    </source>
</evidence>
<evidence type="ECO:0000313" key="2">
    <source>
        <dbReference type="EMBL" id="KAL3827258.1"/>
    </source>
</evidence>
<accession>A0ABD3SS25</accession>
<dbReference type="Proteomes" id="UP001530377">
    <property type="component" value="Unassembled WGS sequence"/>
</dbReference>
<feature type="region of interest" description="Disordered" evidence="1">
    <location>
        <begin position="173"/>
        <end position="200"/>
    </location>
</feature>
<comment type="caution">
    <text evidence="2">The sequence shown here is derived from an EMBL/GenBank/DDBJ whole genome shotgun (WGS) entry which is preliminary data.</text>
</comment>
<organism evidence="2 3">
    <name type="scientific">Cyclostephanos tholiformis</name>
    <dbReference type="NCBI Taxonomy" id="382380"/>
    <lineage>
        <taxon>Eukaryota</taxon>
        <taxon>Sar</taxon>
        <taxon>Stramenopiles</taxon>
        <taxon>Ochrophyta</taxon>
        <taxon>Bacillariophyta</taxon>
        <taxon>Coscinodiscophyceae</taxon>
        <taxon>Thalassiosirophycidae</taxon>
        <taxon>Stephanodiscales</taxon>
        <taxon>Stephanodiscaceae</taxon>
        <taxon>Cyclostephanos</taxon>
    </lineage>
</organism>
<dbReference type="Pfam" id="PF14825">
    <property type="entry name" value="CFAP77"/>
    <property type="match status" value="1"/>
</dbReference>
<sequence>MDFYCFIQTKHGTSLTYLMSTMSNKRVTMIKPVVGKVKSPSYVLPDKDFVYGIESKLDKENAGEGNWEQSKASEPSSMQNFPATTRMALKNGCLTAKSQHEFGKRFPVMKHSLESSQNRMQSDEVDATSMMNRDGTADQQQQEIFGIQSRENEVGMMELLRCIPSELEEERDYPDLSGKHRPKGRVPVARATNSSLSVAKCREPPSEEEIAKKLSVEEFKLTKFKKVPSKVKHYM</sequence>
<reference evidence="2 3" key="1">
    <citation type="submission" date="2024-10" db="EMBL/GenBank/DDBJ databases">
        <title>Updated reference genomes for cyclostephanoid diatoms.</title>
        <authorList>
            <person name="Roberts W.R."/>
            <person name="Alverson A.J."/>
        </authorList>
    </citation>
    <scope>NUCLEOTIDE SEQUENCE [LARGE SCALE GENOMIC DNA]</scope>
    <source>
        <strain evidence="2 3">AJA228-03</strain>
    </source>
</reference>
<dbReference type="PANTHER" id="PTHR28617">
    <property type="entry name" value="CILIA- AND FLAGELLA-ASSOCIATED PROTEIN 77"/>
    <property type="match status" value="1"/>
</dbReference>
<gene>
    <name evidence="2" type="ORF">ACHAXA_004733</name>
</gene>
<dbReference type="EMBL" id="JALLPB020000006">
    <property type="protein sequence ID" value="KAL3827258.1"/>
    <property type="molecule type" value="Genomic_DNA"/>
</dbReference>
<keyword evidence="3" id="KW-1185">Reference proteome</keyword>
<proteinExistence type="predicted"/>
<dbReference type="AlphaFoldDB" id="A0ABD3SS25"/>
<protein>
    <submittedName>
        <fullName evidence="2">Uncharacterized protein</fullName>
    </submittedName>
</protein>
<dbReference type="InterPro" id="IPR029147">
    <property type="entry name" value="CFAP77"/>
</dbReference>
<name>A0ABD3SS25_9STRA</name>
<dbReference type="PANTHER" id="PTHR28617:SF1">
    <property type="entry name" value="CILIA- AND FLAGELLA-ASSOCIATED PROTEIN 77"/>
    <property type="match status" value="1"/>
</dbReference>
<evidence type="ECO:0000256" key="1">
    <source>
        <dbReference type="SAM" id="MobiDB-lite"/>
    </source>
</evidence>